<evidence type="ECO:0000256" key="1">
    <source>
        <dbReference type="ARBA" id="ARBA00001974"/>
    </source>
</evidence>
<dbReference type="Gene3D" id="3.30.43.10">
    <property type="entry name" value="Uridine Diphospho-n-acetylenolpyruvylglucosamine Reductase, domain 2"/>
    <property type="match status" value="1"/>
</dbReference>
<dbReference type="InterPro" id="IPR006094">
    <property type="entry name" value="Oxid_FAD_bind_N"/>
</dbReference>
<gene>
    <name evidence="16" type="primary">murB</name>
    <name evidence="19" type="ORF">AUK18_00125</name>
</gene>
<evidence type="ECO:0000256" key="15">
    <source>
        <dbReference type="ARBA" id="ARBA00048914"/>
    </source>
</evidence>
<keyword evidence="12 16" id="KW-0560">Oxidoreductase</keyword>
<dbReference type="InterPro" id="IPR003170">
    <property type="entry name" value="MurB"/>
</dbReference>
<evidence type="ECO:0000256" key="7">
    <source>
        <dbReference type="ARBA" id="ARBA00022630"/>
    </source>
</evidence>
<evidence type="ECO:0000256" key="5">
    <source>
        <dbReference type="ARBA" id="ARBA00022490"/>
    </source>
</evidence>
<comment type="function">
    <text evidence="2 16">Cell wall formation.</text>
</comment>
<evidence type="ECO:0000259" key="18">
    <source>
        <dbReference type="Pfam" id="PF02873"/>
    </source>
</evidence>
<comment type="cofactor">
    <cofactor evidence="1 16">
        <name>FAD</name>
        <dbReference type="ChEBI" id="CHEBI:57692"/>
    </cofactor>
</comment>
<dbReference type="GO" id="GO:0051301">
    <property type="term" value="P:cell division"/>
    <property type="evidence" value="ECO:0007669"/>
    <property type="project" value="UniProtKB-KW"/>
</dbReference>
<dbReference type="AlphaFoldDB" id="A0A1J5BBZ3"/>
<reference evidence="19 20" key="1">
    <citation type="journal article" date="2016" name="Environ. Microbiol.">
        <title>Genomic resolution of a cold subsurface aquifer community provides metabolic insights for novel microbes adapted to high CO concentrations.</title>
        <authorList>
            <person name="Probst A.J."/>
            <person name="Castelle C.J."/>
            <person name="Singh A."/>
            <person name="Brown C.T."/>
            <person name="Anantharaman K."/>
            <person name="Sharon I."/>
            <person name="Hug L.A."/>
            <person name="Burstein D."/>
            <person name="Emerson J.B."/>
            <person name="Thomas B.C."/>
            <person name="Banfield J.F."/>
        </authorList>
    </citation>
    <scope>NUCLEOTIDE SEQUENCE [LARGE SCALE GENOMIC DNA]</scope>
    <source>
        <strain evidence="19">CG2_30_44_31</strain>
    </source>
</reference>
<evidence type="ECO:0000313" key="20">
    <source>
        <dbReference type="Proteomes" id="UP000183605"/>
    </source>
</evidence>
<evidence type="ECO:0000313" key="19">
    <source>
        <dbReference type="EMBL" id="OIP04390.1"/>
    </source>
</evidence>
<dbReference type="Gene3D" id="3.30.465.10">
    <property type="match status" value="1"/>
</dbReference>
<comment type="catalytic activity">
    <reaction evidence="15 16">
        <text>UDP-N-acetyl-alpha-D-muramate + NADP(+) = UDP-N-acetyl-3-O-(1-carboxyvinyl)-alpha-D-glucosamine + NADPH + H(+)</text>
        <dbReference type="Rhea" id="RHEA:12248"/>
        <dbReference type="ChEBI" id="CHEBI:15378"/>
        <dbReference type="ChEBI" id="CHEBI:57783"/>
        <dbReference type="ChEBI" id="CHEBI:58349"/>
        <dbReference type="ChEBI" id="CHEBI:68483"/>
        <dbReference type="ChEBI" id="CHEBI:70757"/>
        <dbReference type="EC" id="1.3.1.98"/>
    </reaction>
</comment>
<dbReference type="Pfam" id="PF02873">
    <property type="entry name" value="MurB_C"/>
    <property type="match status" value="1"/>
</dbReference>
<dbReference type="InterPro" id="IPR011601">
    <property type="entry name" value="MurB_C"/>
</dbReference>
<dbReference type="Pfam" id="PF01565">
    <property type="entry name" value="FAD_binding_4"/>
    <property type="match status" value="1"/>
</dbReference>
<feature type="domain" description="UDP-N-acetylenolpyruvoylglucosamine reductase C-terminal" evidence="18">
    <location>
        <begin position="164"/>
        <end position="255"/>
    </location>
</feature>
<name>A0A1J5BBZ3_9BACT</name>
<feature type="active site" evidence="16">
    <location>
        <position position="252"/>
    </location>
</feature>
<keyword evidence="11 16" id="KW-0573">Peptidoglycan synthesis</keyword>
<evidence type="ECO:0000256" key="4">
    <source>
        <dbReference type="ARBA" id="ARBA00004752"/>
    </source>
</evidence>
<evidence type="ECO:0000256" key="8">
    <source>
        <dbReference type="ARBA" id="ARBA00022827"/>
    </source>
</evidence>
<protein>
    <recommendedName>
        <fullName evidence="16">UDP-N-acetylenolpyruvoylglucosamine reductase</fullName>
        <ecNumber evidence="16">1.3.1.98</ecNumber>
    </recommendedName>
    <alternativeName>
        <fullName evidence="16">UDP-N-acetylmuramate dehydrogenase</fullName>
    </alternativeName>
</protein>
<dbReference type="HAMAP" id="MF_00037">
    <property type="entry name" value="MurB"/>
    <property type="match status" value="1"/>
</dbReference>
<evidence type="ECO:0000256" key="12">
    <source>
        <dbReference type="ARBA" id="ARBA00023002"/>
    </source>
</evidence>
<comment type="caution">
    <text evidence="19">The sequence shown here is derived from an EMBL/GenBank/DDBJ whole genome shotgun (WGS) entry which is preliminary data.</text>
</comment>
<dbReference type="PANTHER" id="PTHR21071">
    <property type="entry name" value="UDP-N-ACETYLENOLPYRUVOYLGLUCOSAMINE REDUCTASE"/>
    <property type="match status" value="1"/>
</dbReference>
<evidence type="ECO:0000256" key="2">
    <source>
        <dbReference type="ARBA" id="ARBA00003921"/>
    </source>
</evidence>
<evidence type="ECO:0000256" key="16">
    <source>
        <dbReference type="HAMAP-Rule" id="MF_00037"/>
    </source>
</evidence>
<feature type="domain" description="FAD linked oxidase N-terminal" evidence="17">
    <location>
        <begin position="23"/>
        <end position="136"/>
    </location>
</feature>
<dbReference type="SUPFAM" id="SSF56194">
    <property type="entry name" value="Uridine diphospho-N-Acetylenolpyruvylglucosamine reductase, MurB, C-terminal domain"/>
    <property type="match status" value="1"/>
</dbReference>
<dbReference type="InterPro" id="IPR036318">
    <property type="entry name" value="FAD-bd_PCMH-like_sf"/>
</dbReference>
<comment type="similarity">
    <text evidence="16">Belongs to the MurB family.</text>
</comment>
<organism evidence="19 20">
    <name type="scientific">Candidatus Beckwithbacteria bacterium CG2_30_44_31</name>
    <dbReference type="NCBI Taxonomy" id="1805035"/>
    <lineage>
        <taxon>Bacteria</taxon>
        <taxon>Candidatus Beckwithiibacteriota</taxon>
    </lineage>
</organism>
<comment type="caution">
    <text evidence="16">Lacks conserved residue(s) required for the propagation of feature annotation.</text>
</comment>
<proteinExistence type="inferred from homology"/>
<evidence type="ECO:0000256" key="10">
    <source>
        <dbReference type="ARBA" id="ARBA00022960"/>
    </source>
</evidence>
<dbReference type="InterPro" id="IPR016169">
    <property type="entry name" value="FAD-bd_PCMH_sub2"/>
</dbReference>
<evidence type="ECO:0000256" key="11">
    <source>
        <dbReference type="ARBA" id="ARBA00022984"/>
    </source>
</evidence>
<evidence type="ECO:0000256" key="3">
    <source>
        <dbReference type="ARBA" id="ARBA00004496"/>
    </source>
</evidence>
<dbReference type="Proteomes" id="UP000183605">
    <property type="component" value="Unassembled WGS sequence"/>
</dbReference>
<comment type="subcellular location">
    <subcellularLocation>
        <location evidence="3 16">Cytoplasm</location>
    </subcellularLocation>
</comment>
<dbReference type="GO" id="GO:0009252">
    <property type="term" value="P:peptidoglycan biosynthetic process"/>
    <property type="evidence" value="ECO:0007669"/>
    <property type="project" value="UniProtKB-UniRule"/>
</dbReference>
<feature type="active site" description="Proton donor" evidence="16">
    <location>
        <position position="181"/>
    </location>
</feature>
<dbReference type="InterPro" id="IPR036635">
    <property type="entry name" value="MurB_C_sf"/>
</dbReference>
<dbReference type="SUPFAM" id="SSF56176">
    <property type="entry name" value="FAD-binding/transporter-associated domain-like"/>
    <property type="match status" value="1"/>
</dbReference>
<evidence type="ECO:0000256" key="6">
    <source>
        <dbReference type="ARBA" id="ARBA00022618"/>
    </source>
</evidence>
<dbReference type="GO" id="GO:0071555">
    <property type="term" value="P:cell wall organization"/>
    <property type="evidence" value="ECO:0007669"/>
    <property type="project" value="UniProtKB-KW"/>
</dbReference>
<dbReference type="UniPathway" id="UPA00219"/>
<evidence type="ECO:0000259" key="17">
    <source>
        <dbReference type="Pfam" id="PF01565"/>
    </source>
</evidence>
<dbReference type="GO" id="GO:0008360">
    <property type="term" value="P:regulation of cell shape"/>
    <property type="evidence" value="ECO:0007669"/>
    <property type="project" value="UniProtKB-KW"/>
</dbReference>
<dbReference type="GO" id="GO:0005829">
    <property type="term" value="C:cytosol"/>
    <property type="evidence" value="ECO:0007669"/>
    <property type="project" value="TreeGrafter"/>
</dbReference>
<evidence type="ECO:0000256" key="9">
    <source>
        <dbReference type="ARBA" id="ARBA00022857"/>
    </source>
</evidence>
<dbReference type="PANTHER" id="PTHR21071:SF4">
    <property type="entry name" value="UDP-N-ACETYLENOLPYRUVOYLGLUCOSAMINE REDUCTASE"/>
    <property type="match status" value="1"/>
</dbReference>
<keyword evidence="8 16" id="KW-0274">FAD</keyword>
<dbReference type="EC" id="1.3.1.98" evidence="16"/>
<dbReference type="GO" id="GO:0008762">
    <property type="term" value="F:UDP-N-acetylmuramate dehydrogenase activity"/>
    <property type="evidence" value="ECO:0007669"/>
    <property type="project" value="UniProtKB-UniRule"/>
</dbReference>
<sequence length="257" mass="27991">MKILTSHSLAPHTTFKIGGPAEHFCVAKTTEELITAVKLALKNHWQVYLLGSGSNVLISDQGLSGLVIKNETNKIEILPHQQVKLDSGVFLPKAIFYLIDRGLTGLEVFSGIPATVGGATSVKMHGVGALWEDFIIKVNQFENIILSVIIQLQSGDKTAALAKAKAILDDKVHQPQRSSGCIFRNINGISTGYLIDKKLHLKGKRIGQAIISPRHANFIENLGGATAKDVLQLIKLVQNQAKKQFDLDLPLEIEVYG</sequence>
<keyword evidence="5 16" id="KW-0963">Cytoplasm</keyword>
<keyword evidence="13 16" id="KW-0131">Cell cycle</keyword>
<keyword evidence="9 16" id="KW-0521">NADP</keyword>
<accession>A0A1J5BBZ3</accession>
<dbReference type="GO" id="GO:0050660">
    <property type="term" value="F:flavin adenine dinucleotide binding"/>
    <property type="evidence" value="ECO:0007669"/>
    <property type="project" value="InterPro"/>
</dbReference>
<keyword evidence="6 16" id="KW-0132">Cell division</keyword>
<evidence type="ECO:0000256" key="13">
    <source>
        <dbReference type="ARBA" id="ARBA00023306"/>
    </source>
</evidence>
<dbReference type="EMBL" id="MNXQ01000004">
    <property type="protein sequence ID" value="OIP04390.1"/>
    <property type="molecule type" value="Genomic_DNA"/>
</dbReference>
<dbReference type="Gene3D" id="3.90.78.10">
    <property type="entry name" value="UDP-N-acetylenolpyruvoylglucosamine reductase, C-terminal domain"/>
    <property type="match status" value="1"/>
</dbReference>
<keyword evidence="10 16" id="KW-0133">Cell shape</keyword>
<keyword evidence="14 16" id="KW-0961">Cell wall biogenesis/degradation</keyword>
<dbReference type="InterPro" id="IPR016167">
    <property type="entry name" value="FAD-bd_PCMH_sub1"/>
</dbReference>
<comment type="pathway">
    <text evidence="4 16">Cell wall biogenesis; peptidoglycan biosynthesis.</text>
</comment>
<keyword evidence="7 16" id="KW-0285">Flavoprotein</keyword>
<evidence type="ECO:0000256" key="14">
    <source>
        <dbReference type="ARBA" id="ARBA00023316"/>
    </source>
</evidence>